<dbReference type="AlphaFoldDB" id="A0AAU9UPU2"/>
<evidence type="ECO:0000313" key="10">
    <source>
        <dbReference type="EMBL" id="CAH2101202.1"/>
    </source>
</evidence>
<keyword evidence="5" id="KW-0479">Metal-binding</keyword>
<keyword evidence="6" id="KW-0378">Hydrolase</keyword>
<protein>
    <recommendedName>
        <fullName evidence="9">DDE Tnp4 domain-containing protein</fullName>
    </recommendedName>
</protein>
<dbReference type="InterPro" id="IPR027806">
    <property type="entry name" value="HARBI1_dom"/>
</dbReference>
<dbReference type="GO" id="GO:0046872">
    <property type="term" value="F:metal ion binding"/>
    <property type="evidence" value="ECO:0007669"/>
    <property type="project" value="UniProtKB-KW"/>
</dbReference>
<comment type="caution">
    <text evidence="10">The sequence shown here is derived from an EMBL/GenBank/DDBJ whole genome shotgun (WGS) entry which is preliminary data.</text>
</comment>
<dbReference type="PANTHER" id="PTHR22930">
    <property type="match status" value="1"/>
</dbReference>
<sequence>MDNFMRNILLEEILNDPVDNIDNLLNQYPIQGMNNIMNDLNEVMFAFEDDGADGLRINPRNNGLVGVPNYFEDVIPLYTDNQFYSHFRMSRESIAELENIIRPHVLDVNHNMPLQKFFLLTIWILATPESFRSVADRFGLCKTITYSAFKEIVHILANLLPQFVRWPDAQECEVIEAGFRSRREGFPGIIGAIDGCHIEIIQPPGNANDYYNRKGTHSIILQGTCDHNGKFIDVLIGRPGRAHDASVFRTSTLYNRLTSEDPLLPPNQHILGDSAYPLMLNVLTPFKDNGHLSPQQIRYNVKHASIRSIIERAFGLLKGKFRRLRYLNVKSVDMGIVVISAACTLHNFLLSRGDANIGDFINRAENNNENHDNDINNVELEAEVEENQDANLDAIQKRFNIMNSF</sequence>
<dbReference type="GO" id="GO:0005634">
    <property type="term" value="C:nucleus"/>
    <property type="evidence" value="ECO:0007669"/>
    <property type="project" value="UniProtKB-SubCell"/>
</dbReference>
<dbReference type="EMBL" id="CAKOGL010000023">
    <property type="protein sequence ID" value="CAH2101202.1"/>
    <property type="molecule type" value="Genomic_DNA"/>
</dbReference>
<organism evidence="10 11">
    <name type="scientific">Euphydryas editha</name>
    <name type="common">Edith's checkerspot</name>
    <dbReference type="NCBI Taxonomy" id="104508"/>
    <lineage>
        <taxon>Eukaryota</taxon>
        <taxon>Metazoa</taxon>
        <taxon>Ecdysozoa</taxon>
        <taxon>Arthropoda</taxon>
        <taxon>Hexapoda</taxon>
        <taxon>Insecta</taxon>
        <taxon>Pterygota</taxon>
        <taxon>Neoptera</taxon>
        <taxon>Endopterygota</taxon>
        <taxon>Lepidoptera</taxon>
        <taxon>Glossata</taxon>
        <taxon>Ditrysia</taxon>
        <taxon>Papilionoidea</taxon>
        <taxon>Nymphalidae</taxon>
        <taxon>Nymphalinae</taxon>
        <taxon>Euphydryas</taxon>
    </lineage>
</organism>
<evidence type="ECO:0000259" key="9">
    <source>
        <dbReference type="Pfam" id="PF13359"/>
    </source>
</evidence>
<evidence type="ECO:0000256" key="3">
    <source>
        <dbReference type="ARBA" id="ARBA00006958"/>
    </source>
</evidence>
<dbReference type="Pfam" id="PF13359">
    <property type="entry name" value="DDE_Tnp_4"/>
    <property type="match status" value="1"/>
</dbReference>
<evidence type="ECO:0000256" key="2">
    <source>
        <dbReference type="ARBA" id="ARBA00004123"/>
    </source>
</evidence>
<gene>
    <name evidence="10" type="ORF">EEDITHA_LOCUS15983</name>
</gene>
<keyword evidence="8" id="KW-0175">Coiled coil</keyword>
<dbReference type="Proteomes" id="UP001153954">
    <property type="component" value="Unassembled WGS sequence"/>
</dbReference>
<dbReference type="GO" id="GO:0004518">
    <property type="term" value="F:nuclease activity"/>
    <property type="evidence" value="ECO:0007669"/>
    <property type="project" value="UniProtKB-KW"/>
</dbReference>
<evidence type="ECO:0000256" key="5">
    <source>
        <dbReference type="ARBA" id="ARBA00022723"/>
    </source>
</evidence>
<name>A0AAU9UPU2_EUPED</name>
<evidence type="ECO:0000256" key="1">
    <source>
        <dbReference type="ARBA" id="ARBA00001968"/>
    </source>
</evidence>
<dbReference type="PANTHER" id="PTHR22930:SF292">
    <property type="entry name" value="DDE TNP4 DOMAIN-CONTAINING PROTEIN"/>
    <property type="match status" value="1"/>
</dbReference>
<evidence type="ECO:0000256" key="4">
    <source>
        <dbReference type="ARBA" id="ARBA00022722"/>
    </source>
</evidence>
<comment type="subcellular location">
    <subcellularLocation>
        <location evidence="2">Nucleus</location>
    </subcellularLocation>
</comment>
<proteinExistence type="inferred from homology"/>
<keyword evidence="4" id="KW-0540">Nuclease</keyword>
<evidence type="ECO:0000256" key="6">
    <source>
        <dbReference type="ARBA" id="ARBA00022801"/>
    </source>
</evidence>
<evidence type="ECO:0000256" key="7">
    <source>
        <dbReference type="ARBA" id="ARBA00023242"/>
    </source>
</evidence>
<feature type="coiled-coil region" evidence="8">
    <location>
        <begin position="361"/>
        <end position="397"/>
    </location>
</feature>
<evidence type="ECO:0000313" key="11">
    <source>
        <dbReference type="Proteomes" id="UP001153954"/>
    </source>
</evidence>
<comment type="cofactor">
    <cofactor evidence="1">
        <name>a divalent metal cation</name>
        <dbReference type="ChEBI" id="CHEBI:60240"/>
    </cofactor>
</comment>
<dbReference type="GO" id="GO:0016787">
    <property type="term" value="F:hydrolase activity"/>
    <property type="evidence" value="ECO:0007669"/>
    <property type="project" value="UniProtKB-KW"/>
</dbReference>
<accession>A0AAU9UPU2</accession>
<keyword evidence="11" id="KW-1185">Reference proteome</keyword>
<evidence type="ECO:0000256" key="8">
    <source>
        <dbReference type="SAM" id="Coils"/>
    </source>
</evidence>
<feature type="domain" description="DDE Tnp4" evidence="9">
    <location>
        <begin position="193"/>
        <end position="347"/>
    </location>
</feature>
<keyword evidence="7" id="KW-0539">Nucleus</keyword>
<comment type="similarity">
    <text evidence="3">Belongs to the HARBI1 family.</text>
</comment>
<dbReference type="InterPro" id="IPR045249">
    <property type="entry name" value="HARBI1-like"/>
</dbReference>
<reference evidence="10" key="1">
    <citation type="submission" date="2022-03" db="EMBL/GenBank/DDBJ databases">
        <authorList>
            <person name="Tunstrom K."/>
        </authorList>
    </citation>
    <scope>NUCLEOTIDE SEQUENCE</scope>
</reference>